<accession>A0A4U1CTI4</accession>
<dbReference type="Gene3D" id="3.40.630.30">
    <property type="match status" value="1"/>
</dbReference>
<comment type="caution">
    <text evidence="2">The sequence shown here is derived from an EMBL/GenBank/DDBJ whole genome shotgun (WGS) entry which is preliminary data.</text>
</comment>
<dbReference type="InterPro" id="IPR016181">
    <property type="entry name" value="Acyl_CoA_acyltransferase"/>
</dbReference>
<dbReference type="InterPro" id="IPR000182">
    <property type="entry name" value="GNAT_dom"/>
</dbReference>
<dbReference type="PANTHER" id="PTHR13355:SF15">
    <property type="entry name" value="GCN5-RELATED N-ACETYLTRANSFERASE 3, CHLOROPLASTIC"/>
    <property type="match status" value="1"/>
</dbReference>
<dbReference type="Proteomes" id="UP000309488">
    <property type="component" value="Unassembled WGS sequence"/>
</dbReference>
<feature type="domain" description="N-acetyltransferase" evidence="1">
    <location>
        <begin position="6"/>
        <end position="146"/>
    </location>
</feature>
<proteinExistence type="predicted"/>
<dbReference type="Pfam" id="PF00583">
    <property type="entry name" value="Acetyltransf_1"/>
    <property type="match status" value="1"/>
</dbReference>
<evidence type="ECO:0000313" key="3">
    <source>
        <dbReference type="Proteomes" id="UP000309488"/>
    </source>
</evidence>
<dbReference type="OrthoDB" id="9792929at2"/>
<gene>
    <name evidence="2" type="ORF">FA048_00295</name>
</gene>
<evidence type="ECO:0000313" key="2">
    <source>
        <dbReference type="EMBL" id="TKC12093.1"/>
    </source>
</evidence>
<reference evidence="2 3" key="1">
    <citation type="submission" date="2019-04" db="EMBL/GenBank/DDBJ databases">
        <title>Pedobacter sp. RP-3-22 sp. nov., isolated from Arctic soil.</title>
        <authorList>
            <person name="Dahal R.H."/>
            <person name="Kim D.-U."/>
        </authorList>
    </citation>
    <scope>NUCLEOTIDE SEQUENCE [LARGE SCALE GENOMIC DNA]</scope>
    <source>
        <strain evidence="2 3">RP-3-22</strain>
    </source>
</reference>
<dbReference type="GO" id="GO:0008080">
    <property type="term" value="F:N-acetyltransferase activity"/>
    <property type="evidence" value="ECO:0007669"/>
    <property type="project" value="TreeGrafter"/>
</dbReference>
<keyword evidence="3" id="KW-1185">Reference proteome</keyword>
<dbReference type="RefSeq" id="WP_136838006.1">
    <property type="nucleotide sequence ID" value="NZ_SWBR01000001.1"/>
</dbReference>
<keyword evidence="2" id="KW-0808">Transferase</keyword>
<dbReference type="AlphaFoldDB" id="A0A4U1CTI4"/>
<dbReference type="InterPro" id="IPR039143">
    <property type="entry name" value="GNPNAT1-like"/>
</dbReference>
<dbReference type="EMBL" id="SWBR01000001">
    <property type="protein sequence ID" value="TKC12093.1"/>
    <property type="molecule type" value="Genomic_DNA"/>
</dbReference>
<sequence length="146" mass="16831">MNRMIFQLLSINKTDAKQITALSIQLGYENDADEVYNRTSEIVKSNTDCVFVVKIEGQIVGWIHAFMTLRIESGIFLEIAGLVVDHEYYKMGIGKDLINAVKDWADARDIKKIKVRCNVIRAESHHFYKKIGFTQNKQQLVFEMNT</sequence>
<protein>
    <submittedName>
        <fullName evidence="2">GNAT family N-acetyltransferase</fullName>
    </submittedName>
</protein>
<organism evidence="2 3">
    <name type="scientific">Pedobacter polaris</name>
    <dbReference type="NCBI Taxonomy" id="2571273"/>
    <lineage>
        <taxon>Bacteria</taxon>
        <taxon>Pseudomonadati</taxon>
        <taxon>Bacteroidota</taxon>
        <taxon>Sphingobacteriia</taxon>
        <taxon>Sphingobacteriales</taxon>
        <taxon>Sphingobacteriaceae</taxon>
        <taxon>Pedobacter</taxon>
    </lineage>
</organism>
<dbReference type="SUPFAM" id="SSF55729">
    <property type="entry name" value="Acyl-CoA N-acyltransferases (Nat)"/>
    <property type="match status" value="1"/>
</dbReference>
<dbReference type="CDD" id="cd04301">
    <property type="entry name" value="NAT_SF"/>
    <property type="match status" value="1"/>
</dbReference>
<dbReference type="PROSITE" id="PS51186">
    <property type="entry name" value="GNAT"/>
    <property type="match status" value="1"/>
</dbReference>
<dbReference type="PANTHER" id="PTHR13355">
    <property type="entry name" value="GLUCOSAMINE 6-PHOSPHATE N-ACETYLTRANSFERASE"/>
    <property type="match status" value="1"/>
</dbReference>
<evidence type="ECO:0000259" key="1">
    <source>
        <dbReference type="PROSITE" id="PS51186"/>
    </source>
</evidence>
<name>A0A4U1CTI4_9SPHI</name>